<dbReference type="RefSeq" id="WP_073389809.1">
    <property type="nucleotide sequence ID" value="NZ_FQVU01000003.1"/>
</dbReference>
<dbReference type="SUPFAM" id="SSF46894">
    <property type="entry name" value="C-terminal effector domain of the bipartite response regulators"/>
    <property type="match status" value="1"/>
</dbReference>
<evidence type="ECO:0000259" key="3">
    <source>
        <dbReference type="SMART" id="SM00862"/>
    </source>
</evidence>
<dbReference type="Pfam" id="PF03704">
    <property type="entry name" value="BTAD"/>
    <property type="match status" value="1"/>
</dbReference>
<dbReference type="InterPro" id="IPR011990">
    <property type="entry name" value="TPR-like_helical_dom_sf"/>
</dbReference>
<feature type="domain" description="Bacterial transcriptional activator" evidence="4">
    <location>
        <begin position="940"/>
        <end position="1074"/>
    </location>
</feature>
<evidence type="ECO:0000259" key="4">
    <source>
        <dbReference type="SMART" id="SM01043"/>
    </source>
</evidence>
<keyword evidence="6" id="KW-1185">Reference proteome</keyword>
<dbReference type="GO" id="GO:0000160">
    <property type="term" value="P:phosphorelay signal transduction system"/>
    <property type="evidence" value="ECO:0007669"/>
    <property type="project" value="InterPro"/>
</dbReference>
<dbReference type="AlphaFoldDB" id="A0A1M5KBI3"/>
<dbReference type="Gene3D" id="1.25.40.10">
    <property type="entry name" value="Tetratricopeptide repeat domain"/>
    <property type="match status" value="3"/>
</dbReference>
<proteinExistence type="inferred from homology"/>
<dbReference type="InterPro" id="IPR019734">
    <property type="entry name" value="TPR_rpt"/>
</dbReference>
<dbReference type="InterPro" id="IPR005158">
    <property type="entry name" value="BTAD"/>
</dbReference>
<dbReference type="OrthoDB" id="134985at2"/>
<dbReference type="InterPro" id="IPR016032">
    <property type="entry name" value="Sig_transdc_resp-reg_C-effctor"/>
</dbReference>
<dbReference type="PANTHER" id="PTHR35807">
    <property type="entry name" value="TRANSCRIPTIONAL REGULATOR REDD-RELATED"/>
    <property type="match status" value="1"/>
</dbReference>
<dbReference type="InterPro" id="IPR001867">
    <property type="entry name" value="OmpR/PhoB-type_DNA-bd"/>
</dbReference>
<comment type="similarity">
    <text evidence="1">Belongs to the AfsR/DnrI/RedD regulatory family.</text>
</comment>
<sequence length="1086" mass="114010">MGLPGGTQLRRPRVSRLLDALADRRLVAVVADAGSGKTVAVRDWLAETGRPVGWLTLTAEHAEPTRLLADLVAVTAAHCPGLADGLAPELAARAATDRAAALPPAVTRAADPGTPAAALAEALAAAWGETLATPFRLVLDDLHAVAGTAGTTFLADLVRLYPRAVQLTVIDRTPPPFGVERLRASGEYGELGQRALLFDPAETVALFAAFDVPIDEPAAATVTAACAGWATAVRLAVESALSVGTDRLREYVASPAAAAERLTAAVLTPLPAGVRRVLRAMAVLGGVPREVVADEAGELRDLDALAERGLLVTAVDRVLSLTVLARYALDLADPVDEVQRADVLRSAVDAARAVGLADPAVRWAVRLGDVDVVADVVGRFGTQLLDRGVTVPLVEAADLLADAATRDERLDALFAQLFARRGAVHRALDHLDRLDPDAALPSPVAWRVAGALYLQGESAHAAAVLARGAPDGAAADQALVAATRATLAWGRGDGAAGQRHADEALRLAERSGDDTALAGAWVAQALVAVLTGDMDRNRRAYETGLRHAQAAGDVVSEVRIRCNVGSQHNETGRYREALVTLADAVRLGEATGQRTLVALSRCNQGDARLGLGQLEEALQAYDDALAVWTDVDSPMAAHAHQGRGDCLARRGDTARAAAAYRRAVAVGEAHQDAQVLVPALAGLARVELAEDPAVAADLARRAVALPAAVGSLPAQLAAGWVALCTGDRTGAAQWARRAVTDAGRRNAPAALAQALLLAVLADPRARAGDGRLTEAADLLRELDDPIGCCEIALAEARLAADDRSAAAARARLRGLGVRDSAARTAGPLAVLADERAAAVVVRTLGSFVVLRAGTAVPASAWQSRKARDLVKILAARRGRAISREALAEWLWPGSDGTGNRLSVALSTARTVLDPEKTFPPERYLVADRGSVRLDLTTVDLDTEDFARRAEVALAAADTGRADAVALLEAAVAAYPGDFCEEDPYEGWAAQPRDELRARQHRVLRTLAELLATSPRPDAAVPWLITLLGTDPYDEPTHLSLVRTLVRCGRHGEARRAYRGYTERMAEIEVEPAAFPQPRPRDGAGRP</sequence>
<dbReference type="InterPro" id="IPR051677">
    <property type="entry name" value="AfsR-DnrI-RedD_regulator"/>
</dbReference>
<dbReference type="STRING" id="1206085.SAMN05443575_2105"/>
<gene>
    <name evidence="5" type="ORF">SAMN05443575_2105</name>
</gene>
<dbReference type="EMBL" id="FQVU01000003">
    <property type="protein sequence ID" value="SHG50088.1"/>
    <property type="molecule type" value="Genomic_DNA"/>
</dbReference>
<feature type="domain" description="OmpR/PhoB-type" evidence="3">
    <location>
        <begin position="853"/>
        <end position="933"/>
    </location>
</feature>
<protein>
    <submittedName>
        <fullName evidence="5">ATP-, maltotriose-and DNA-dependent transcriptional regulator MalT</fullName>
    </submittedName>
</protein>
<evidence type="ECO:0000313" key="5">
    <source>
        <dbReference type="EMBL" id="SHG50088.1"/>
    </source>
</evidence>
<dbReference type="Proteomes" id="UP000186132">
    <property type="component" value="Unassembled WGS sequence"/>
</dbReference>
<dbReference type="GO" id="GO:0006355">
    <property type="term" value="P:regulation of DNA-templated transcription"/>
    <property type="evidence" value="ECO:0007669"/>
    <property type="project" value="InterPro"/>
</dbReference>
<dbReference type="SUPFAM" id="SSF48452">
    <property type="entry name" value="TPR-like"/>
    <property type="match status" value="2"/>
</dbReference>
<name>A0A1M5KBI3_9ACTN</name>
<dbReference type="SMART" id="SM01043">
    <property type="entry name" value="BTAD"/>
    <property type="match status" value="1"/>
</dbReference>
<dbReference type="Gene3D" id="1.10.10.10">
    <property type="entry name" value="Winged helix-like DNA-binding domain superfamily/Winged helix DNA-binding domain"/>
    <property type="match status" value="1"/>
</dbReference>
<evidence type="ECO:0000256" key="1">
    <source>
        <dbReference type="ARBA" id="ARBA00005820"/>
    </source>
</evidence>
<dbReference type="InterPro" id="IPR036388">
    <property type="entry name" value="WH-like_DNA-bd_sf"/>
</dbReference>
<reference evidence="5 6" key="1">
    <citation type="submission" date="2016-11" db="EMBL/GenBank/DDBJ databases">
        <authorList>
            <person name="Jaros S."/>
            <person name="Januszkiewicz K."/>
            <person name="Wedrychowicz H."/>
        </authorList>
    </citation>
    <scope>NUCLEOTIDE SEQUENCE [LARGE SCALE GENOMIC DNA]</scope>
    <source>
        <strain evidence="5 6">DSM 45627</strain>
    </source>
</reference>
<evidence type="ECO:0000256" key="2">
    <source>
        <dbReference type="ARBA" id="ARBA00023125"/>
    </source>
</evidence>
<dbReference type="SMART" id="SM00862">
    <property type="entry name" value="Trans_reg_C"/>
    <property type="match status" value="1"/>
</dbReference>
<accession>A0A1M5KBI3</accession>
<dbReference type="PANTHER" id="PTHR35807:SF2">
    <property type="entry name" value="TRANSCRIPTIONAL ACTIVATOR DOMAIN"/>
    <property type="match status" value="1"/>
</dbReference>
<keyword evidence="2" id="KW-0238">DNA-binding</keyword>
<evidence type="ECO:0000313" key="6">
    <source>
        <dbReference type="Proteomes" id="UP000186132"/>
    </source>
</evidence>
<dbReference type="GO" id="GO:0003677">
    <property type="term" value="F:DNA binding"/>
    <property type="evidence" value="ECO:0007669"/>
    <property type="project" value="UniProtKB-KW"/>
</dbReference>
<dbReference type="Pfam" id="PF13432">
    <property type="entry name" value="TPR_16"/>
    <property type="match status" value="1"/>
</dbReference>
<dbReference type="SMART" id="SM00028">
    <property type="entry name" value="TPR"/>
    <property type="match status" value="3"/>
</dbReference>
<organism evidence="5 6">
    <name type="scientific">Jatrophihabitans endophyticus</name>
    <dbReference type="NCBI Taxonomy" id="1206085"/>
    <lineage>
        <taxon>Bacteria</taxon>
        <taxon>Bacillati</taxon>
        <taxon>Actinomycetota</taxon>
        <taxon>Actinomycetes</taxon>
        <taxon>Jatrophihabitantales</taxon>
        <taxon>Jatrophihabitantaceae</taxon>
        <taxon>Jatrophihabitans</taxon>
    </lineage>
</organism>